<evidence type="ECO:0000313" key="3">
    <source>
        <dbReference type="Proteomes" id="UP000266385"/>
    </source>
</evidence>
<comment type="caution">
    <text evidence="2">The sequence shown here is derived from an EMBL/GenBank/DDBJ whole genome shotgun (WGS) entry which is preliminary data.</text>
</comment>
<accession>A0A399RIE9</accession>
<dbReference type="OrthoDB" id="570199at2"/>
<sequence length="376" mass="43795">MFKVDRSENRIHKLIEKRFSDLQLREREHVQEWIANQPDALGEELLIIQKEFDQFADTRERLDLLALDKDGQIVVIENKLDDSGRDVTWQALKYAAYCSSLTKAQIIDIYQHYLNRYCGGGNALEAICEFLEVEDLEEIVLNSGNGQRMMFVAANFRKEVTSTVLWLREHHVDARCFKLTPYEFASELLVDIQQVIPTPEAADFMISMVEKETEAKSAQGAQRRSHRLRLEFWEEALETLRARGLSRYNTVSPQKDTWISTGTGVTGCVAHLIFTKDEVRVEICLQRPNASENKWLFDQLYKQRDDIEKAFGDLLTWKRIDDKKLSKIEYAKSADCYDKGNWPELIDWLAVHMERLEKAFTDPIQEANQRMKTADF</sequence>
<dbReference type="RefSeq" id="WP_119376166.1">
    <property type="nucleotide sequence ID" value="NZ_QWFX01000008.1"/>
</dbReference>
<dbReference type="GO" id="GO:0003676">
    <property type="term" value="F:nucleic acid binding"/>
    <property type="evidence" value="ECO:0007669"/>
    <property type="project" value="InterPro"/>
</dbReference>
<protein>
    <submittedName>
        <fullName evidence="2">DUF4268 domain-containing protein</fullName>
    </submittedName>
</protein>
<keyword evidence="3" id="KW-1185">Reference proteome</keyword>
<dbReference type="Proteomes" id="UP000266385">
    <property type="component" value="Unassembled WGS sequence"/>
</dbReference>
<feature type="domain" description="DUF4268" evidence="1">
    <location>
        <begin position="228"/>
        <end position="362"/>
    </location>
</feature>
<dbReference type="Gene3D" id="3.40.1350.10">
    <property type="match status" value="1"/>
</dbReference>
<dbReference type="InterPro" id="IPR011856">
    <property type="entry name" value="tRNA_endonuc-like_dom_sf"/>
</dbReference>
<dbReference type="AlphaFoldDB" id="A0A399RIE9"/>
<dbReference type="Pfam" id="PF14088">
    <property type="entry name" value="DUF4268"/>
    <property type="match status" value="1"/>
</dbReference>
<proteinExistence type="predicted"/>
<gene>
    <name evidence="2" type="ORF">D1223_09270</name>
</gene>
<reference evidence="2 3" key="1">
    <citation type="submission" date="2018-08" db="EMBL/GenBank/DDBJ databases">
        <title>Henriciella mobilis sp. nov., isolated from seawater.</title>
        <authorList>
            <person name="Cheng H."/>
            <person name="Wu Y.-H."/>
            <person name="Xu X.-W."/>
            <person name="Guo L.-L."/>
        </authorList>
    </citation>
    <scope>NUCLEOTIDE SEQUENCE [LARGE SCALE GENOMIC DNA]</scope>
    <source>
        <strain evidence="2 3">JN25</strain>
    </source>
</reference>
<name>A0A399RIE9_9PROT</name>
<organism evidence="2 3">
    <name type="scientific">Henriciella mobilis</name>
    <dbReference type="NCBI Taxonomy" id="2305467"/>
    <lineage>
        <taxon>Bacteria</taxon>
        <taxon>Pseudomonadati</taxon>
        <taxon>Pseudomonadota</taxon>
        <taxon>Alphaproteobacteria</taxon>
        <taxon>Hyphomonadales</taxon>
        <taxon>Hyphomonadaceae</taxon>
        <taxon>Henriciella</taxon>
    </lineage>
</organism>
<dbReference type="InterPro" id="IPR025364">
    <property type="entry name" value="DUF4268"/>
</dbReference>
<evidence type="ECO:0000259" key="1">
    <source>
        <dbReference type="Pfam" id="PF14088"/>
    </source>
</evidence>
<evidence type="ECO:0000313" key="2">
    <source>
        <dbReference type="EMBL" id="RIJ29787.1"/>
    </source>
</evidence>
<dbReference type="EMBL" id="QWFX01000008">
    <property type="protein sequence ID" value="RIJ29787.1"/>
    <property type="molecule type" value="Genomic_DNA"/>
</dbReference>